<dbReference type="HOGENOM" id="CLU_014750_1_0_6"/>
<dbReference type="OrthoDB" id="5290098at2"/>
<keyword evidence="3 4" id="KW-0443">Lipid metabolism</keyword>
<dbReference type="InterPro" id="IPR016035">
    <property type="entry name" value="Acyl_Trfase/lysoPLipase"/>
</dbReference>
<dbReference type="CDD" id="cd07205">
    <property type="entry name" value="Pat_PNPLA6_PNPLA7_NTE1_like"/>
    <property type="match status" value="1"/>
</dbReference>
<gene>
    <name evidence="7" type="ordered locus">Fbal_3164</name>
</gene>
<dbReference type="GO" id="GO:0016042">
    <property type="term" value="P:lipid catabolic process"/>
    <property type="evidence" value="ECO:0007669"/>
    <property type="project" value="UniProtKB-UniRule"/>
</dbReference>
<keyword evidence="2 4" id="KW-0442">Lipid degradation</keyword>
<keyword evidence="8" id="KW-1185">Reference proteome</keyword>
<evidence type="ECO:0000256" key="2">
    <source>
        <dbReference type="ARBA" id="ARBA00022963"/>
    </source>
</evidence>
<dbReference type="AlphaFoldDB" id="E1SV63"/>
<keyword evidence="1 4" id="KW-0378">Hydrolase</keyword>
<dbReference type="Proteomes" id="UP000006683">
    <property type="component" value="Chromosome"/>
</dbReference>
<dbReference type="EMBL" id="CP002209">
    <property type="protein sequence ID" value="ADN77363.1"/>
    <property type="molecule type" value="Genomic_DNA"/>
</dbReference>
<dbReference type="GO" id="GO:0016787">
    <property type="term" value="F:hydrolase activity"/>
    <property type="evidence" value="ECO:0007669"/>
    <property type="project" value="UniProtKB-UniRule"/>
</dbReference>
<dbReference type="Gene3D" id="3.40.1090.10">
    <property type="entry name" value="Cytosolic phospholipase A2 catalytic domain"/>
    <property type="match status" value="2"/>
</dbReference>
<evidence type="ECO:0000256" key="1">
    <source>
        <dbReference type="ARBA" id="ARBA00022801"/>
    </source>
</evidence>
<feature type="active site" description="Proton acceptor" evidence="4">
    <location>
        <position position="210"/>
    </location>
</feature>
<organism evidence="7 8">
    <name type="scientific">Ferrimonas balearica (strain DSM 9799 / CCM 4581 / KCTC 23876 / PAT)</name>
    <dbReference type="NCBI Taxonomy" id="550540"/>
    <lineage>
        <taxon>Bacteria</taxon>
        <taxon>Pseudomonadati</taxon>
        <taxon>Pseudomonadota</taxon>
        <taxon>Gammaproteobacteria</taxon>
        <taxon>Alteromonadales</taxon>
        <taxon>Ferrimonadaceae</taxon>
        <taxon>Ferrimonas</taxon>
    </lineage>
</organism>
<dbReference type="GeneID" id="67183381"/>
<reference evidence="7 8" key="1">
    <citation type="journal article" date="2010" name="Stand. Genomic Sci.">
        <title>Complete genome sequence of Ferrimonas balearica type strain (PAT).</title>
        <authorList>
            <person name="Nolan M."/>
            <person name="Sikorski J."/>
            <person name="Davenport K."/>
            <person name="Lucas S."/>
            <person name="Glavina Del Rio T."/>
            <person name="Tice H."/>
            <person name="Cheng J."/>
            <person name="Goodwin L."/>
            <person name="Pitluck S."/>
            <person name="Liolios K."/>
            <person name="Ivanova N."/>
            <person name="Mavromatis K."/>
            <person name="Ovchinnikova G."/>
            <person name="Pati A."/>
            <person name="Chen A."/>
            <person name="Palaniappan K."/>
            <person name="Land M."/>
            <person name="Hauser L."/>
            <person name="Chang Y."/>
            <person name="Jeffries C."/>
            <person name="Tapia R."/>
            <person name="Brettin T."/>
            <person name="Detter J."/>
            <person name="Han C."/>
            <person name="Yasawong M."/>
            <person name="Rohde M."/>
            <person name="Tindall B."/>
            <person name="Goker M."/>
            <person name="Woyke T."/>
            <person name="Bristow J."/>
            <person name="Eisen J."/>
            <person name="Markowitz V."/>
            <person name="Hugenholtz P."/>
            <person name="Kyrpides N."/>
            <person name="Klenk H."/>
            <person name="Lapidus A."/>
        </authorList>
    </citation>
    <scope>NUCLEOTIDE SEQUENCE [LARGE SCALE GENOMIC DNA]</scope>
    <source>
        <strain evidence="8">DSM 9799 / CCM 4581 / KCTC 23876 / PAT</strain>
    </source>
</reference>
<protein>
    <submittedName>
        <fullName evidence="7">Patatin</fullName>
    </submittedName>
</protein>
<feature type="signal peptide" evidence="5">
    <location>
        <begin position="1"/>
        <end position="23"/>
    </location>
</feature>
<feature type="active site" description="Nucleophile" evidence="4">
    <location>
        <position position="64"/>
    </location>
</feature>
<dbReference type="Pfam" id="PF01734">
    <property type="entry name" value="Patatin"/>
    <property type="match status" value="1"/>
</dbReference>
<dbReference type="RefSeq" id="WP_013346669.1">
    <property type="nucleotide sequence ID" value="NC_014541.1"/>
</dbReference>
<dbReference type="InterPro" id="IPR002641">
    <property type="entry name" value="PNPLA_dom"/>
</dbReference>
<dbReference type="STRING" id="550540.Fbal_3164"/>
<feature type="short sequence motif" description="GXSXG" evidence="4">
    <location>
        <begin position="62"/>
        <end position="66"/>
    </location>
</feature>
<dbReference type="PROSITE" id="PS51635">
    <property type="entry name" value="PNPLA"/>
    <property type="match status" value="1"/>
</dbReference>
<evidence type="ECO:0000256" key="5">
    <source>
        <dbReference type="SAM" id="SignalP"/>
    </source>
</evidence>
<feature type="chain" id="PRO_5003151803" evidence="5">
    <location>
        <begin position="24"/>
        <end position="745"/>
    </location>
</feature>
<dbReference type="SUPFAM" id="SSF52151">
    <property type="entry name" value="FabD/lysophospholipase-like"/>
    <property type="match status" value="1"/>
</dbReference>
<dbReference type="PANTHER" id="PTHR14226">
    <property type="entry name" value="NEUROPATHY TARGET ESTERASE/SWISS CHEESE D.MELANOGASTER"/>
    <property type="match status" value="1"/>
</dbReference>
<dbReference type="Gene3D" id="2.40.160.50">
    <property type="entry name" value="membrane protein fhac: a member of the omp85/tpsb transporter family"/>
    <property type="match status" value="1"/>
</dbReference>
<dbReference type="eggNOG" id="COG1752">
    <property type="taxonomic scope" value="Bacteria"/>
</dbReference>
<proteinExistence type="predicted"/>
<name>E1SV63_FERBD</name>
<keyword evidence="5" id="KW-0732">Signal</keyword>
<evidence type="ECO:0000256" key="4">
    <source>
        <dbReference type="PROSITE-ProRule" id="PRU01161"/>
    </source>
</evidence>
<evidence type="ECO:0000313" key="7">
    <source>
        <dbReference type="EMBL" id="ADN77363.1"/>
    </source>
</evidence>
<dbReference type="eggNOG" id="COG4775">
    <property type="taxonomic scope" value="Bacteria"/>
</dbReference>
<feature type="short sequence motif" description="GXGXXG" evidence="4">
    <location>
        <begin position="35"/>
        <end position="40"/>
    </location>
</feature>
<evidence type="ECO:0000259" key="6">
    <source>
        <dbReference type="PROSITE" id="PS51635"/>
    </source>
</evidence>
<accession>E1SV63</accession>
<dbReference type="InterPro" id="IPR050301">
    <property type="entry name" value="NTE"/>
</dbReference>
<sequence length="745" mass="82110">MGTLWRLGWSMALALALTTAGLAQERPKVGLALSGGGAKGAAHVGVLKVLEEYNIPVDYIAGTSMGAYVAGLYALGYSADQIEAIMLSLDFNSGFSDDIPREDLSYRDKQHYDSYPIELKMGFRDGELRFARGALQGQTMSSLIRRSIGTVPEVPSFDMLPIPVRFVATDLTDRGEVVLDSGNLLEAMQASMTVPGALAPIERDGRLLVDGGMVNNMPVSVVKDMGADVVIAVDIGAPLKGKDDLNSVFDVLDQLSGYLTNLSRDQQVALLEPGDILIQPNIDGIGTSDFEAMPGLIPEGKRAAMEHISDLRRWSLADDAYRDYHLAKQVNRSVWLETEAPVVAVRMENQSWVKDDVIRDVLQVEPGDVLTEREIEDAVARIYSLNQFERVDAFLVDGRDGPELVVQTRGKNWGPNVFDMGLRIEDNLDRELDLSLDAALTVNNLFNAGGQWRTEANLGTVNRLATEWYQPMDDLQSFYLIGMADIESKEWNAFEQIEEFPFVRIEQTRSSVALGGGINFGRNAQLQLAYRYEDGKYHSVGSNTIGRLGDYWFYGPELGLGFDTLDQSMFPSKGQRWFAQISHLNSSSKAAFIDAPWERDNFWVYELDWTGATHFGAHNFIGKLSFETLSEDELTLAHFTSIGGFLNLSGFSKDSLFGSHKVLLGGVYTYDLSREVLGITWPLFLGASFEAGNVWLLQDDVSLGDLIYAGSLFVSMETAIGPAALAFGQADTGDSSFYLFIGKQF</sequence>
<dbReference type="Gene3D" id="3.10.20.310">
    <property type="entry name" value="membrane protein fhac"/>
    <property type="match status" value="1"/>
</dbReference>
<evidence type="ECO:0000313" key="8">
    <source>
        <dbReference type="Proteomes" id="UP000006683"/>
    </source>
</evidence>
<feature type="domain" description="PNPLA" evidence="6">
    <location>
        <begin position="31"/>
        <end position="223"/>
    </location>
</feature>
<feature type="short sequence motif" description="DGA/G" evidence="4">
    <location>
        <begin position="210"/>
        <end position="212"/>
    </location>
</feature>
<evidence type="ECO:0000256" key="3">
    <source>
        <dbReference type="ARBA" id="ARBA00023098"/>
    </source>
</evidence>
<dbReference type="PANTHER" id="PTHR14226:SF29">
    <property type="entry name" value="NEUROPATHY TARGET ESTERASE SWS"/>
    <property type="match status" value="1"/>
</dbReference>
<dbReference type="KEGG" id="fbl:Fbal_3164"/>